<dbReference type="KEGG" id="chh:A0O34_16805"/>
<dbReference type="AlphaFoldDB" id="A0A172XYI8"/>
<evidence type="ECO:0000313" key="5">
    <source>
        <dbReference type="EMBL" id="ANF52073.1"/>
    </source>
</evidence>
<reference evidence="5 6" key="1">
    <citation type="submission" date="2016-04" db="EMBL/GenBank/DDBJ databases">
        <title>Complete Genome Sequence of Chryseobacterium sp. IHBB 10212.</title>
        <authorList>
            <person name="Pal M."/>
            <person name="Swarnkar M.K."/>
            <person name="Kaushal K."/>
            <person name="Chhibber S."/>
            <person name="Singh A.K."/>
            <person name="Gulati A."/>
        </authorList>
    </citation>
    <scope>NUCLEOTIDE SEQUENCE [LARGE SCALE GENOMIC DNA]</scope>
    <source>
        <strain evidence="5 6">IHBB 10212</strain>
    </source>
</reference>
<dbReference type="InterPro" id="IPR009057">
    <property type="entry name" value="Homeodomain-like_sf"/>
</dbReference>
<evidence type="ECO:0000259" key="4">
    <source>
        <dbReference type="PROSITE" id="PS01124"/>
    </source>
</evidence>
<evidence type="ECO:0000313" key="6">
    <source>
        <dbReference type="Proteomes" id="UP000077824"/>
    </source>
</evidence>
<evidence type="ECO:0000256" key="2">
    <source>
        <dbReference type="ARBA" id="ARBA00023125"/>
    </source>
</evidence>
<dbReference type="OrthoDB" id="5295174at2"/>
<protein>
    <recommendedName>
        <fullName evidence="4">HTH araC/xylS-type domain-containing protein</fullName>
    </recommendedName>
</protein>
<dbReference type="Proteomes" id="UP000077824">
    <property type="component" value="Chromosome"/>
</dbReference>
<dbReference type="EMBL" id="CP015199">
    <property type="protein sequence ID" value="ANF52073.1"/>
    <property type="molecule type" value="Genomic_DNA"/>
</dbReference>
<dbReference type="RefSeq" id="WP_066757165.1">
    <property type="nucleotide sequence ID" value="NZ_CP015199.1"/>
</dbReference>
<evidence type="ECO:0000256" key="3">
    <source>
        <dbReference type="ARBA" id="ARBA00023163"/>
    </source>
</evidence>
<feature type="domain" description="HTH araC/xylS-type" evidence="4">
    <location>
        <begin position="96"/>
        <end position="200"/>
    </location>
</feature>
<evidence type="ECO:0000256" key="1">
    <source>
        <dbReference type="ARBA" id="ARBA00023015"/>
    </source>
</evidence>
<name>A0A172XYI8_9FLAO</name>
<dbReference type="GO" id="GO:0043565">
    <property type="term" value="F:sequence-specific DNA binding"/>
    <property type="evidence" value="ECO:0007669"/>
    <property type="project" value="InterPro"/>
</dbReference>
<dbReference type="STRING" id="1685010.A0O34_16805"/>
<dbReference type="Pfam" id="PF12833">
    <property type="entry name" value="HTH_18"/>
    <property type="match status" value="1"/>
</dbReference>
<keyword evidence="6" id="KW-1185">Reference proteome</keyword>
<dbReference type="GO" id="GO:0003700">
    <property type="term" value="F:DNA-binding transcription factor activity"/>
    <property type="evidence" value="ECO:0007669"/>
    <property type="project" value="InterPro"/>
</dbReference>
<accession>A0A172XYI8</accession>
<keyword evidence="2" id="KW-0238">DNA-binding</keyword>
<dbReference type="PROSITE" id="PS01124">
    <property type="entry name" value="HTH_ARAC_FAMILY_2"/>
    <property type="match status" value="1"/>
</dbReference>
<sequence>MNKILSLQFILIFEVCFSQTNAQSEINHDFIHLSLFASFLLSTYLFWKKSQKDFAKQVHEIVNSFDKKSYSDVIIENKEVNGNSNISSETLNVLLKKLAKFEKENKYLQKDITLTWLASYLNTNTKYLSETIRIHKEKNFNSYINQLRIKYITNKLYEDIQYREAKIVSLAKDCGYSSSQVFVIAFKKENGFSPSFFINNLNKN</sequence>
<organism evidence="5 6">
    <name type="scientific">Chryseobacterium glaciei</name>
    <dbReference type="NCBI Taxonomy" id="1685010"/>
    <lineage>
        <taxon>Bacteria</taxon>
        <taxon>Pseudomonadati</taxon>
        <taxon>Bacteroidota</taxon>
        <taxon>Flavobacteriia</taxon>
        <taxon>Flavobacteriales</taxon>
        <taxon>Weeksellaceae</taxon>
        <taxon>Chryseobacterium group</taxon>
        <taxon>Chryseobacterium</taxon>
    </lineage>
</organism>
<keyword evidence="3" id="KW-0804">Transcription</keyword>
<keyword evidence="1" id="KW-0805">Transcription regulation</keyword>
<dbReference type="InterPro" id="IPR018060">
    <property type="entry name" value="HTH_AraC"/>
</dbReference>
<gene>
    <name evidence="5" type="ORF">A0O34_16805</name>
</gene>
<dbReference type="PANTHER" id="PTHR43280:SF34">
    <property type="entry name" value="ARAC-FAMILY TRANSCRIPTIONAL REGULATOR"/>
    <property type="match status" value="1"/>
</dbReference>
<dbReference type="SUPFAM" id="SSF46689">
    <property type="entry name" value="Homeodomain-like"/>
    <property type="match status" value="1"/>
</dbReference>
<dbReference type="PANTHER" id="PTHR43280">
    <property type="entry name" value="ARAC-FAMILY TRANSCRIPTIONAL REGULATOR"/>
    <property type="match status" value="1"/>
</dbReference>
<dbReference type="SMART" id="SM00342">
    <property type="entry name" value="HTH_ARAC"/>
    <property type="match status" value="1"/>
</dbReference>
<dbReference type="Gene3D" id="1.10.10.60">
    <property type="entry name" value="Homeodomain-like"/>
    <property type="match status" value="2"/>
</dbReference>
<proteinExistence type="predicted"/>